<keyword evidence="2" id="KW-1185">Reference proteome</keyword>
<dbReference type="EMBL" id="MT418680">
    <property type="protein sequence ID" value="QKF94715.1"/>
    <property type="molecule type" value="Genomic_DNA"/>
</dbReference>
<reference evidence="1 2" key="1">
    <citation type="submission" date="2020-04" db="EMBL/GenBank/DDBJ databases">
        <title>Advantages and limits of metagenomic assembly and binning of a giant virus.</title>
        <authorList>
            <person name="Schulz F."/>
            <person name="Andreani J."/>
            <person name="Francis R."/>
            <person name="Boudjemaa H."/>
            <person name="Bou Khalil J.Y."/>
            <person name="Lee J."/>
            <person name="La Scola B."/>
            <person name="Woyke T."/>
        </authorList>
    </citation>
    <scope>NUCLEOTIDE SEQUENCE [LARGE SCALE GENOMIC DNA]</scope>
    <source>
        <strain evidence="1 2">FV1/VV64</strain>
    </source>
</reference>
<protein>
    <submittedName>
        <fullName evidence="1">Uncharacterized protein</fullName>
    </submittedName>
</protein>
<sequence>MGSLLGKFTFECKVCMYVYKFDKETLIEEGHIDYVNNVQHNNLRECLECYNLDSQTKIDKHHKSYHQFVVKPAEQKESMSYAINNAIKTIHPFIPM</sequence>
<gene>
    <name evidence="1" type="ORF">Fadolivirus_1_1257</name>
</gene>
<evidence type="ECO:0000313" key="1">
    <source>
        <dbReference type="EMBL" id="QKF94715.1"/>
    </source>
</evidence>
<accession>A0A7D3V5Z9</accession>
<organism evidence="1 2">
    <name type="scientific">Fadolivirus FV1/VV64</name>
    <dbReference type="NCBI Taxonomy" id="3070911"/>
    <lineage>
        <taxon>Viruses</taxon>
        <taxon>Varidnaviria</taxon>
        <taxon>Bamfordvirae</taxon>
        <taxon>Nucleocytoviricota</taxon>
        <taxon>Megaviricetes</taxon>
        <taxon>Imitervirales</taxon>
        <taxon>Mimiviridae</taxon>
        <taxon>Klosneuvirinae</taxon>
        <taxon>Fadolivirus</taxon>
        <taxon>Fadolivirus algeromassiliense</taxon>
    </lineage>
</organism>
<proteinExistence type="predicted"/>
<name>A0A7D3V5Z9_9VIRU</name>
<dbReference type="Proteomes" id="UP001162001">
    <property type="component" value="Segment"/>
</dbReference>
<evidence type="ECO:0000313" key="2">
    <source>
        <dbReference type="Proteomes" id="UP001162001"/>
    </source>
</evidence>